<comment type="caution">
    <text evidence="1">The sequence shown here is derived from an EMBL/GenBank/DDBJ whole genome shotgun (WGS) entry which is preliminary data.</text>
</comment>
<organism evidence="1 2">
    <name type="scientific">Dentiscutata heterogama</name>
    <dbReference type="NCBI Taxonomy" id="1316150"/>
    <lineage>
        <taxon>Eukaryota</taxon>
        <taxon>Fungi</taxon>
        <taxon>Fungi incertae sedis</taxon>
        <taxon>Mucoromycota</taxon>
        <taxon>Glomeromycotina</taxon>
        <taxon>Glomeromycetes</taxon>
        <taxon>Diversisporales</taxon>
        <taxon>Gigasporaceae</taxon>
        <taxon>Dentiscutata</taxon>
    </lineage>
</organism>
<keyword evidence="2" id="KW-1185">Reference proteome</keyword>
<reference evidence="1" key="1">
    <citation type="submission" date="2021-06" db="EMBL/GenBank/DDBJ databases">
        <authorList>
            <person name="Kallberg Y."/>
            <person name="Tangrot J."/>
            <person name="Rosling A."/>
        </authorList>
    </citation>
    <scope>NUCLEOTIDE SEQUENCE</scope>
    <source>
        <strain evidence="1">IL203A</strain>
    </source>
</reference>
<evidence type="ECO:0000313" key="1">
    <source>
        <dbReference type="EMBL" id="CAG8547034.1"/>
    </source>
</evidence>
<accession>A0ACA9LRR6</accession>
<sequence>MSEPRIKMPNIREIEQFNIDEFATISKGNKYLNAFFVYRKEYTKRSIASGKKMRMTQISKLASQAWKNEKPDIKNAYAEVSKRIEKRRQKERTYQIIFDVNVAKVQLENPNSPIFDQLDYPSNSDTPQYEESLIDANIFCESLTVDQLIEYYYYYFNFPFML</sequence>
<proteinExistence type="predicted"/>
<dbReference type="EMBL" id="CAJVPU010005392">
    <property type="protein sequence ID" value="CAG8547034.1"/>
    <property type="molecule type" value="Genomic_DNA"/>
</dbReference>
<protein>
    <submittedName>
        <fullName evidence="1">10066_t:CDS:1</fullName>
    </submittedName>
</protein>
<evidence type="ECO:0000313" key="2">
    <source>
        <dbReference type="Proteomes" id="UP000789702"/>
    </source>
</evidence>
<dbReference type="Proteomes" id="UP000789702">
    <property type="component" value="Unassembled WGS sequence"/>
</dbReference>
<gene>
    <name evidence="1" type="ORF">DHETER_LOCUS5053</name>
</gene>
<name>A0ACA9LRR6_9GLOM</name>